<dbReference type="EC" id="3.2.1.-" evidence="5"/>
<dbReference type="InterPro" id="IPR006047">
    <property type="entry name" value="GH13_cat_dom"/>
</dbReference>
<dbReference type="InterPro" id="IPR013780">
    <property type="entry name" value="Glyco_hydro_b"/>
</dbReference>
<dbReference type="InterPro" id="IPR013783">
    <property type="entry name" value="Ig-like_fold"/>
</dbReference>
<dbReference type="SUPFAM" id="SSF51011">
    <property type="entry name" value="Glycosyl hydrolase domain"/>
    <property type="match status" value="1"/>
</dbReference>
<keyword evidence="6" id="KW-1185">Reference proteome</keyword>
<dbReference type="CDD" id="cd11326">
    <property type="entry name" value="AmyAc_Glg_debranch"/>
    <property type="match status" value="1"/>
</dbReference>
<evidence type="ECO:0000313" key="6">
    <source>
        <dbReference type="Proteomes" id="UP000561045"/>
    </source>
</evidence>
<proteinExistence type="inferred from homology"/>
<dbReference type="InterPro" id="IPR014756">
    <property type="entry name" value="Ig_E-set"/>
</dbReference>
<dbReference type="InterPro" id="IPR048644">
    <property type="entry name" value="Isoamylase_C"/>
</dbReference>
<accession>A0A840BLB6</accession>
<dbReference type="Pfam" id="PF02922">
    <property type="entry name" value="CBM_48"/>
    <property type="match status" value="1"/>
</dbReference>
<reference evidence="5 6" key="1">
    <citation type="submission" date="2020-08" db="EMBL/GenBank/DDBJ databases">
        <title>Genomic Encyclopedia of Type Strains, Phase IV (KMG-IV): sequencing the most valuable type-strain genomes for metagenomic binning, comparative biology and taxonomic classification.</title>
        <authorList>
            <person name="Goeker M."/>
        </authorList>
    </citation>
    <scope>NUCLEOTIDE SEQUENCE [LARGE SCALE GENOMIC DNA]</scope>
    <source>
        <strain evidence="5 6">DSM 106739</strain>
    </source>
</reference>
<dbReference type="PANTHER" id="PTHR43002">
    <property type="entry name" value="GLYCOGEN DEBRANCHING ENZYME"/>
    <property type="match status" value="1"/>
</dbReference>
<keyword evidence="3 5" id="KW-0326">Glycosidase</keyword>
<keyword evidence="2 5" id="KW-0378">Hydrolase</keyword>
<dbReference type="CDD" id="cd02856">
    <property type="entry name" value="E_set_GDE_Isoamylase_N"/>
    <property type="match status" value="1"/>
</dbReference>
<dbReference type="GO" id="GO:0004135">
    <property type="term" value="F:amylo-alpha-1,6-glucosidase activity"/>
    <property type="evidence" value="ECO:0007669"/>
    <property type="project" value="InterPro"/>
</dbReference>
<dbReference type="AlphaFoldDB" id="A0A840BLB6"/>
<dbReference type="EMBL" id="JACIET010000002">
    <property type="protein sequence ID" value="MBB4013800.1"/>
    <property type="molecule type" value="Genomic_DNA"/>
</dbReference>
<protein>
    <submittedName>
        <fullName evidence="5">Glycogen operon protein</fullName>
        <ecNumber evidence="5">3.2.1.-</ecNumber>
    </submittedName>
</protein>
<dbReference type="Pfam" id="PF00128">
    <property type="entry name" value="Alpha-amylase"/>
    <property type="match status" value="1"/>
</dbReference>
<name>A0A840BLB6_9RHOO</name>
<dbReference type="Gene3D" id="3.20.20.80">
    <property type="entry name" value="Glycosidases"/>
    <property type="match status" value="1"/>
</dbReference>
<dbReference type="Pfam" id="PF21331">
    <property type="entry name" value="Isoamylase_C"/>
    <property type="match status" value="1"/>
</dbReference>
<comment type="caution">
    <text evidence="5">The sequence shown here is derived from an EMBL/GenBank/DDBJ whole genome shotgun (WGS) entry which is preliminary data.</text>
</comment>
<dbReference type="RefSeq" id="WP_183635722.1">
    <property type="nucleotide sequence ID" value="NZ_BAABLE010000005.1"/>
</dbReference>
<feature type="domain" description="Glycosyl hydrolase family 13 catalytic" evidence="4">
    <location>
        <begin position="174"/>
        <end position="581"/>
    </location>
</feature>
<sequence length="714" mass="80655">MIKLRIPESRRTLEEGHWHPLGATLTPRGANFALYSHHSTEAYLLLFDTPDGEPTDVIPMKMRTRHTWHVFVEGITAGQLYGYRVAGPYDPAHGMRFNPNKLLIDPYARALSGKCRNTDNLLLGYDTRALERDMSFDRRDNARIVPKAVVVEDDFDWGDDAPPDVPFEQLIIYETHLKGFTAHPSSGVAEPGTYLGFIEKIPYLKSLGINAVEFLPIQEKYPEDFLVEKGLTNYWGYNTIGFFAAESSYSSGRTPGCPAREFRTLVRELHRAGIEVILDVVFNHTAEGNELGPTVSFRGIDNPTYYCLAGVGDMPARYYMNHSGTGNTVDFDKAPVIRFAMDCLRYWVEVMHVDGFRFDLAAALGREGGQFEKTASFFDAIAQDPVLTRVKLIAEPWDTGTYEVGNFPVEWLEWNGRFRDTVRRFVKGDAGQLRDIGWRVSGSADLYHDGRKAYNSVNFITCHDGFTLNDLVSYNEKHNEANLEGNRDGASDNHSWNCGVEGPTDDPTVLRLRRQMVKNHACMLLFSLGTPMLLAGDEFLNTQGGNNNAYCQDNEAVWIDWRDAERNADITEFFRKAIAFRRRHWVLQRRHFLVGRDHDGNGVKDVSWFGPDLNPPRWDDPEARTVCYQLDGREPRLGADDYCLFLIMNADPKPVRVKLPPPSTGKRWLRVVDTSLPAGEDFSEPGCEQALKSASVYPAAARSTVVLISRGKRA</sequence>
<dbReference type="SUPFAM" id="SSF51445">
    <property type="entry name" value="(Trans)glycosidases"/>
    <property type="match status" value="1"/>
</dbReference>
<dbReference type="Gene3D" id="2.60.40.10">
    <property type="entry name" value="Immunoglobulins"/>
    <property type="match status" value="1"/>
</dbReference>
<comment type="similarity">
    <text evidence="1">Belongs to the glycosyl hydrolase 13 family.</text>
</comment>
<dbReference type="Proteomes" id="UP000561045">
    <property type="component" value="Unassembled WGS sequence"/>
</dbReference>
<dbReference type="InterPro" id="IPR044505">
    <property type="entry name" value="GlgX_Isoamylase_N_E_set"/>
</dbReference>
<dbReference type="InterPro" id="IPR011837">
    <property type="entry name" value="Glycogen_debranch_GlgX"/>
</dbReference>
<evidence type="ECO:0000256" key="1">
    <source>
        <dbReference type="ARBA" id="ARBA00008061"/>
    </source>
</evidence>
<dbReference type="NCBIfam" id="TIGR02100">
    <property type="entry name" value="glgX_debranch"/>
    <property type="match status" value="1"/>
</dbReference>
<evidence type="ECO:0000256" key="2">
    <source>
        <dbReference type="ARBA" id="ARBA00022801"/>
    </source>
</evidence>
<gene>
    <name evidence="5" type="ORF">GGR36_003146</name>
</gene>
<dbReference type="InterPro" id="IPR004193">
    <property type="entry name" value="Glyco_hydro_13_N"/>
</dbReference>
<dbReference type="InterPro" id="IPR017853">
    <property type="entry name" value="GH"/>
</dbReference>
<dbReference type="SUPFAM" id="SSF81296">
    <property type="entry name" value="E set domains"/>
    <property type="match status" value="1"/>
</dbReference>
<dbReference type="GO" id="GO:0005980">
    <property type="term" value="P:glycogen catabolic process"/>
    <property type="evidence" value="ECO:0007669"/>
    <property type="project" value="InterPro"/>
</dbReference>
<dbReference type="Gene3D" id="2.60.40.1180">
    <property type="entry name" value="Golgi alpha-mannosidase II"/>
    <property type="match status" value="1"/>
</dbReference>
<organism evidence="5 6">
    <name type="scientific">Niveibacterium umoris</name>
    <dbReference type="NCBI Taxonomy" id="1193620"/>
    <lineage>
        <taxon>Bacteria</taxon>
        <taxon>Pseudomonadati</taxon>
        <taxon>Pseudomonadota</taxon>
        <taxon>Betaproteobacteria</taxon>
        <taxon>Rhodocyclales</taxon>
        <taxon>Rhodocyclaceae</taxon>
        <taxon>Niveibacterium</taxon>
    </lineage>
</organism>
<dbReference type="SMART" id="SM00642">
    <property type="entry name" value="Aamy"/>
    <property type="match status" value="1"/>
</dbReference>
<evidence type="ECO:0000313" key="5">
    <source>
        <dbReference type="EMBL" id="MBB4013800.1"/>
    </source>
</evidence>
<evidence type="ECO:0000259" key="4">
    <source>
        <dbReference type="SMART" id="SM00642"/>
    </source>
</evidence>
<evidence type="ECO:0000256" key="3">
    <source>
        <dbReference type="ARBA" id="ARBA00023295"/>
    </source>
</evidence>